<feature type="site" description="Part of a proton relay during catalysis" evidence="12">
    <location>
        <position position="106"/>
    </location>
</feature>
<evidence type="ECO:0000256" key="11">
    <source>
        <dbReference type="ARBA" id="ARBA00047836"/>
    </source>
</evidence>
<dbReference type="InterPro" id="IPR013785">
    <property type="entry name" value="Aldolase_TIM"/>
</dbReference>
<dbReference type="EC" id="4.3.3.7" evidence="4 12"/>
<dbReference type="EMBL" id="DSLG01000002">
    <property type="protein sequence ID" value="HEA86757.1"/>
    <property type="molecule type" value="Genomic_DNA"/>
</dbReference>
<dbReference type="InterPro" id="IPR005263">
    <property type="entry name" value="DapA"/>
</dbReference>
<dbReference type="InterPro" id="IPR002220">
    <property type="entry name" value="DapA-like"/>
</dbReference>
<evidence type="ECO:0000256" key="2">
    <source>
        <dbReference type="ARBA" id="ARBA00005120"/>
    </source>
</evidence>
<dbReference type="PRINTS" id="PR00146">
    <property type="entry name" value="DHPICSNTHASE"/>
</dbReference>
<evidence type="ECO:0000256" key="6">
    <source>
        <dbReference type="ARBA" id="ARBA00022605"/>
    </source>
</evidence>
<evidence type="ECO:0000256" key="4">
    <source>
        <dbReference type="ARBA" id="ARBA00012086"/>
    </source>
</evidence>
<dbReference type="Gene3D" id="3.20.20.70">
    <property type="entry name" value="Aldolase class I"/>
    <property type="match status" value="1"/>
</dbReference>
<evidence type="ECO:0000256" key="5">
    <source>
        <dbReference type="ARBA" id="ARBA00022490"/>
    </source>
</evidence>
<gene>
    <name evidence="12" type="primary">dapA</name>
    <name evidence="17" type="ORF">ENP62_02385</name>
    <name evidence="16" type="ORF">ENP94_01950</name>
</gene>
<proteinExistence type="inferred from homology"/>
<feature type="binding site" evidence="12 15">
    <location>
        <position position="203"/>
    </location>
    <ligand>
        <name>pyruvate</name>
        <dbReference type="ChEBI" id="CHEBI:15361"/>
    </ligand>
</feature>
<feature type="active site" description="Schiff-base intermediate with substrate" evidence="12 14">
    <location>
        <position position="161"/>
    </location>
</feature>
<evidence type="ECO:0000313" key="17">
    <source>
        <dbReference type="EMBL" id="HEE18383.1"/>
    </source>
</evidence>
<dbReference type="PANTHER" id="PTHR12128">
    <property type="entry name" value="DIHYDRODIPICOLINATE SYNTHASE"/>
    <property type="match status" value="1"/>
</dbReference>
<dbReference type="SUPFAM" id="SSF51569">
    <property type="entry name" value="Aldolase"/>
    <property type="match status" value="1"/>
</dbReference>
<dbReference type="PANTHER" id="PTHR12128:SF66">
    <property type="entry name" value="4-HYDROXY-2-OXOGLUTARATE ALDOLASE, MITOCHONDRIAL"/>
    <property type="match status" value="1"/>
</dbReference>
<dbReference type="PROSITE" id="PS00666">
    <property type="entry name" value="DHDPS_2"/>
    <property type="match status" value="1"/>
</dbReference>
<evidence type="ECO:0000256" key="7">
    <source>
        <dbReference type="ARBA" id="ARBA00022915"/>
    </source>
</evidence>
<comment type="function">
    <text evidence="1 12">Catalyzes the condensation of (S)-aspartate-beta-semialdehyde [(S)-ASA] and pyruvate to 4-hydroxy-tetrahydrodipicolinate (HTPA).</text>
</comment>
<dbReference type="GO" id="GO:0019877">
    <property type="term" value="P:diaminopimelate biosynthetic process"/>
    <property type="evidence" value="ECO:0007669"/>
    <property type="project" value="UniProtKB-UniRule"/>
</dbReference>
<keyword evidence="9 12" id="KW-0456">Lyase</keyword>
<evidence type="ECO:0000256" key="13">
    <source>
        <dbReference type="PIRNR" id="PIRNR001365"/>
    </source>
</evidence>
<dbReference type="UniPathway" id="UPA00034">
    <property type="reaction ID" value="UER00017"/>
</dbReference>
<dbReference type="HAMAP" id="MF_00418">
    <property type="entry name" value="DapA"/>
    <property type="match status" value="1"/>
</dbReference>
<dbReference type="Pfam" id="PF00701">
    <property type="entry name" value="DHDPS"/>
    <property type="match status" value="1"/>
</dbReference>
<feature type="active site" description="Proton donor/acceptor" evidence="12 14">
    <location>
        <position position="132"/>
    </location>
</feature>
<keyword evidence="5 12" id="KW-0963">Cytoplasm</keyword>
<keyword evidence="8 12" id="KW-0457">Lysine biosynthesis</keyword>
<evidence type="ECO:0000256" key="10">
    <source>
        <dbReference type="ARBA" id="ARBA00023270"/>
    </source>
</evidence>
<dbReference type="GO" id="GO:0005829">
    <property type="term" value="C:cytosol"/>
    <property type="evidence" value="ECO:0007669"/>
    <property type="project" value="TreeGrafter"/>
</dbReference>
<name>A0A7C1NEI2_UNCW3</name>
<dbReference type="InterPro" id="IPR020625">
    <property type="entry name" value="Schiff_base-form_aldolases_AS"/>
</dbReference>
<evidence type="ECO:0000256" key="1">
    <source>
        <dbReference type="ARBA" id="ARBA00003294"/>
    </source>
</evidence>
<comment type="similarity">
    <text evidence="3 12 13">Belongs to the DapA family.</text>
</comment>
<keyword evidence="6 12" id="KW-0028">Amino-acid biosynthesis</keyword>
<reference evidence="16" key="1">
    <citation type="journal article" date="2020" name="mSystems">
        <title>Genome- and Community-Level Interaction Insights into Carbon Utilization and Element Cycling Functions of Hydrothermarchaeota in Hydrothermal Sediment.</title>
        <authorList>
            <person name="Zhou Z."/>
            <person name="Liu Y."/>
            <person name="Xu W."/>
            <person name="Pan J."/>
            <person name="Luo Z.H."/>
            <person name="Li M."/>
        </authorList>
    </citation>
    <scope>NUCLEOTIDE SEQUENCE [LARGE SCALE GENOMIC DNA]</scope>
    <source>
        <strain evidence="17">SpSt-236</strain>
        <strain evidence="16">SpSt-265</strain>
    </source>
</reference>
<dbReference type="InterPro" id="IPR020624">
    <property type="entry name" value="Schiff_base-form_aldolases_CS"/>
</dbReference>
<dbReference type="PROSITE" id="PS00665">
    <property type="entry name" value="DHDPS_1"/>
    <property type="match status" value="1"/>
</dbReference>
<evidence type="ECO:0000256" key="15">
    <source>
        <dbReference type="PIRSR" id="PIRSR001365-2"/>
    </source>
</evidence>
<comment type="subunit">
    <text evidence="12">Homotetramer; dimer of dimers.</text>
</comment>
<comment type="pathway">
    <text evidence="2 12">Amino-acid biosynthesis; L-lysine biosynthesis via DAP pathway; (S)-tetrahydrodipicolinate from L-aspartate: step 3/4.</text>
</comment>
<protein>
    <recommendedName>
        <fullName evidence="4 12">4-hydroxy-tetrahydrodipicolinate synthase</fullName>
        <shortName evidence="12">HTPA synthase</shortName>
        <ecNumber evidence="4 12">4.3.3.7</ecNumber>
    </recommendedName>
</protein>
<dbReference type="PIRSF" id="PIRSF001365">
    <property type="entry name" value="DHDPS"/>
    <property type="match status" value="1"/>
</dbReference>
<dbReference type="EMBL" id="DSKA01000178">
    <property type="protein sequence ID" value="HEE18383.1"/>
    <property type="molecule type" value="Genomic_DNA"/>
</dbReference>
<evidence type="ECO:0000256" key="9">
    <source>
        <dbReference type="ARBA" id="ARBA00023239"/>
    </source>
</evidence>
<evidence type="ECO:0000313" key="16">
    <source>
        <dbReference type="EMBL" id="HEA86757.1"/>
    </source>
</evidence>
<organism evidence="16">
    <name type="scientific">candidate division WOR-3 bacterium</name>
    <dbReference type="NCBI Taxonomy" id="2052148"/>
    <lineage>
        <taxon>Bacteria</taxon>
        <taxon>Bacteria division WOR-3</taxon>
    </lineage>
</organism>
<sequence length="295" mass="32037">MFTGCITALITPFKEEALNLDGLRENIRFQLQTGVKGILVCGSTGESSSLNETEWELVIQTAVAEAKGKIPVIAGAGTNSTWKSVRQIRRAEELGVDAVLVVAPYYNKPTQEGLYQHFRACAEATRLPLIIYNIPPRSVVNIQPATIERLANDCPNIVAVKEASGNLDQVSDILIRCGDRITVLSGDDSLTLPILSLGGRGVISVVSNIVPNDVQALVDDYLGGNTESARRRHLKLFPLIKALFIETNPIPVKAAMNMLGMPAGYPRLPLSPLSSGSKELLRRALQNYGLNIRHD</sequence>
<dbReference type="NCBIfam" id="TIGR00674">
    <property type="entry name" value="dapA"/>
    <property type="match status" value="1"/>
</dbReference>
<evidence type="ECO:0000256" key="14">
    <source>
        <dbReference type="PIRSR" id="PIRSR001365-1"/>
    </source>
</evidence>
<keyword evidence="7 12" id="KW-0220">Diaminopimelate biosynthesis</keyword>
<keyword evidence="10 12" id="KW-0704">Schiff base</keyword>
<evidence type="ECO:0000256" key="8">
    <source>
        <dbReference type="ARBA" id="ARBA00023154"/>
    </source>
</evidence>
<dbReference type="CDD" id="cd00950">
    <property type="entry name" value="DHDPS"/>
    <property type="match status" value="1"/>
</dbReference>
<dbReference type="GO" id="GO:0008840">
    <property type="term" value="F:4-hydroxy-tetrahydrodipicolinate synthase activity"/>
    <property type="evidence" value="ECO:0007669"/>
    <property type="project" value="UniProtKB-UniRule"/>
</dbReference>
<comment type="caution">
    <text evidence="16">The sequence shown here is derived from an EMBL/GenBank/DDBJ whole genome shotgun (WGS) entry which is preliminary data.</text>
</comment>
<dbReference type="AlphaFoldDB" id="A0A7C1NEI2"/>
<evidence type="ECO:0000256" key="3">
    <source>
        <dbReference type="ARBA" id="ARBA00007592"/>
    </source>
</evidence>
<comment type="caution">
    <text evidence="12">Was originally thought to be a dihydrodipicolinate synthase (DHDPS), catalyzing the condensation of (S)-aspartate-beta-semialdehyde [(S)-ASA] and pyruvate to dihydrodipicolinate (DHDP). However, it was shown in E.coli that the product of the enzymatic reaction is not dihydrodipicolinate but in fact (4S)-4-hydroxy-2,3,4,5-tetrahydro-(2S)-dipicolinic acid (HTPA), and that the consecutive dehydration reaction leading to DHDP is not spontaneous but catalyzed by DapB.</text>
</comment>
<evidence type="ECO:0000256" key="12">
    <source>
        <dbReference type="HAMAP-Rule" id="MF_00418"/>
    </source>
</evidence>
<dbReference type="GO" id="GO:0009089">
    <property type="term" value="P:lysine biosynthetic process via diaminopimelate"/>
    <property type="evidence" value="ECO:0007669"/>
    <property type="project" value="UniProtKB-UniRule"/>
</dbReference>
<feature type="site" description="Part of a proton relay during catalysis" evidence="12">
    <location>
        <position position="43"/>
    </location>
</feature>
<accession>A0A7C1NEI2</accession>
<feature type="binding site" evidence="12 15">
    <location>
        <position position="44"/>
    </location>
    <ligand>
        <name>pyruvate</name>
        <dbReference type="ChEBI" id="CHEBI:15361"/>
    </ligand>
</feature>
<comment type="catalytic activity">
    <reaction evidence="11 12">
        <text>L-aspartate 4-semialdehyde + pyruvate = (2S,4S)-4-hydroxy-2,3,4,5-tetrahydrodipicolinate + H2O + H(+)</text>
        <dbReference type="Rhea" id="RHEA:34171"/>
        <dbReference type="ChEBI" id="CHEBI:15361"/>
        <dbReference type="ChEBI" id="CHEBI:15377"/>
        <dbReference type="ChEBI" id="CHEBI:15378"/>
        <dbReference type="ChEBI" id="CHEBI:67139"/>
        <dbReference type="ChEBI" id="CHEBI:537519"/>
        <dbReference type="EC" id="4.3.3.7"/>
    </reaction>
</comment>
<comment type="subcellular location">
    <subcellularLocation>
        <location evidence="12">Cytoplasm</location>
    </subcellularLocation>
</comment>
<dbReference type="SMART" id="SM01130">
    <property type="entry name" value="DHDPS"/>
    <property type="match status" value="1"/>
</dbReference>